<protein>
    <recommendedName>
        <fullName evidence="4">Secreted protein</fullName>
    </recommendedName>
</protein>
<accession>A0AAD9P130</accession>
<evidence type="ECO:0000313" key="2">
    <source>
        <dbReference type="EMBL" id="KAK2186175.1"/>
    </source>
</evidence>
<dbReference type="AlphaFoldDB" id="A0AAD9P130"/>
<organism evidence="2 3">
    <name type="scientific">Ridgeia piscesae</name>
    <name type="common">Tubeworm</name>
    <dbReference type="NCBI Taxonomy" id="27915"/>
    <lineage>
        <taxon>Eukaryota</taxon>
        <taxon>Metazoa</taxon>
        <taxon>Spiralia</taxon>
        <taxon>Lophotrochozoa</taxon>
        <taxon>Annelida</taxon>
        <taxon>Polychaeta</taxon>
        <taxon>Sedentaria</taxon>
        <taxon>Canalipalpata</taxon>
        <taxon>Sabellida</taxon>
        <taxon>Siboglinidae</taxon>
        <taxon>Ridgeia</taxon>
    </lineage>
</organism>
<feature type="chain" id="PRO_5042086472" description="Secreted protein" evidence="1">
    <location>
        <begin position="21"/>
        <end position="124"/>
    </location>
</feature>
<comment type="caution">
    <text evidence="2">The sequence shown here is derived from an EMBL/GenBank/DDBJ whole genome shotgun (WGS) entry which is preliminary data.</text>
</comment>
<keyword evidence="1" id="KW-0732">Signal</keyword>
<evidence type="ECO:0000256" key="1">
    <source>
        <dbReference type="SAM" id="SignalP"/>
    </source>
</evidence>
<evidence type="ECO:0008006" key="4">
    <source>
        <dbReference type="Google" id="ProtNLM"/>
    </source>
</evidence>
<proteinExistence type="predicted"/>
<reference evidence="2" key="1">
    <citation type="journal article" date="2023" name="Mol. Biol. Evol.">
        <title>Third-Generation Sequencing Reveals the Adaptive Role of the Epigenome in Three Deep-Sea Polychaetes.</title>
        <authorList>
            <person name="Perez M."/>
            <person name="Aroh O."/>
            <person name="Sun Y."/>
            <person name="Lan Y."/>
            <person name="Juniper S.K."/>
            <person name="Young C.R."/>
            <person name="Angers B."/>
            <person name="Qian P.Y."/>
        </authorList>
    </citation>
    <scope>NUCLEOTIDE SEQUENCE</scope>
    <source>
        <strain evidence="2">R07B-5</strain>
    </source>
</reference>
<keyword evidence="3" id="KW-1185">Reference proteome</keyword>
<feature type="signal peptide" evidence="1">
    <location>
        <begin position="1"/>
        <end position="20"/>
    </location>
</feature>
<dbReference type="EMBL" id="JAODUO010000211">
    <property type="protein sequence ID" value="KAK2186175.1"/>
    <property type="molecule type" value="Genomic_DNA"/>
</dbReference>
<name>A0AAD9P130_RIDPI</name>
<gene>
    <name evidence="2" type="ORF">NP493_212g08025</name>
</gene>
<dbReference type="Proteomes" id="UP001209878">
    <property type="component" value="Unassembled WGS sequence"/>
</dbReference>
<sequence>MTVNTLTVTVVCACLAGVSADWAKWRKENPPPDWAKWRKENPPPDWAKWRKANFPATKTCEIIIPSASTASGYKRGHGRAWNCKKRVRRFHGSTSVLRSRQSFLHPTLDTYIDTSSRQSRLAGH</sequence>
<evidence type="ECO:0000313" key="3">
    <source>
        <dbReference type="Proteomes" id="UP001209878"/>
    </source>
</evidence>